<evidence type="ECO:0000313" key="1">
    <source>
        <dbReference type="EMBL" id="MBT1712639.1"/>
    </source>
</evidence>
<protein>
    <submittedName>
        <fullName evidence="1">Uncharacterized protein</fullName>
    </submittedName>
</protein>
<name>A0AAP2E5X9_9BACT</name>
<dbReference type="Proteomes" id="UP001319080">
    <property type="component" value="Unassembled WGS sequence"/>
</dbReference>
<comment type="caution">
    <text evidence="1">The sequence shown here is derived from an EMBL/GenBank/DDBJ whole genome shotgun (WGS) entry which is preliminary data.</text>
</comment>
<feature type="non-terminal residue" evidence="1">
    <location>
        <position position="1"/>
    </location>
</feature>
<feature type="non-terminal residue" evidence="1">
    <location>
        <position position="76"/>
    </location>
</feature>
<keyword evidence="2" id="KW-1185">Reference proteome</keyword>
<dbReference type="InterPro" id="IPR029063">
    <property type="entry name" value="SAM-dependent_MTases_sf"/>
</dbReference>
<proteinExistence type="predicted"/>
<organism evidence="1 2">
    <name type="scientific">Dawidia cretensis</name>
    <dbReference type="NCBI Taxonomy" id="2782350"/>
    <lineage>
        <taxon>Bacteria</taxon>
        <taxon>Pseudomonadati</taxon>
        <taxon>Bacteroidota</taxon>
        <taxon>Cytophagia</taxon>
        <taxon>Cytophagales</taxon>
        <taxon>Chryseotaleaceae</taxon>
        <taxon>Dawidia</taxon>
    </lineage>
</organism>
<dbReference type="EMBL" id="JAHESE010000269">
    <property type="protein sequence ID" value="MBT1712639.1"/>
    <property type="molecule type" value="Genomic_DNA"/>
</dbReference>
<sequence length="76" mass="9079">VMQGLKELNHVKKVFIVSVSNECKEVLFFLERDFNDEPSIITTNIQAQRHDFFEFSYSHEESQKSNYAEPLKYLYE</sequence>
<dbReference type="AlphaFoldDB" id="A0AAP2E5X9"/>
<accession>A0AAP2E5X9</accession>
<dbReference type="Gene3D" id="3.40.50.150">
    <property type="entry name" value="Vaccinia Virus protein VP39"/>
    <property type="match status" value="1"/>
</dbReference>
<reference evidence="1 2" key="1">
    <citation type="submission" date="2021-05" db="EMBL/GenBank/DDBJ databases">
        <title>A Polyphasic approach of four new species of the genus Ohtaekwangia: Ohtaekwangia histidinii sp. nov., Ohtaekwangia cretensis sp. nov., Ohtaekwangia indiensis sp. nov., Ohtaekwangia reichenbachii sp. nov. from diverse environment.</title>
        <authorList>
            <person name="Octaviana S."/>
        </authorList>
    </citation>
    <scope>NUCLEOTIDE SEQUENCE [LARGE SCALE GENOMIC DNA]</scope>
    <source>
        <strain evidence="1 2">PWU5</strain>
    </source>
</reference>
<evidence type="ECO:0000313" key="2">
    <source>
        <dbReference type="Proteomes" id="UP001319080"/>
    </source>
</evidence>
<gene>
    <name evidence="1" type="ORF">KK062_30680</name>
</gene>